<proteinExistence type="predicted"/>
<dbReference type="SUPFAM" id="SSF46785">
    <property type="entry name" value="Winged helix' DNA-binding domain"/>
    <property type="match status" value="1"/>
</dbReference>
<dbReference type="InterPro" id="IPR011991">
    <property type="entry name" value="ArsR-like_HTH"/>
</dbReference>
<dbReference type="EMBL" id="FXBL01000004">
    <property type="protein sequence ID" value="SMH38173.1"/>
    <property type="molecule type" value="Genomic_DNA"/>
</dbReference>
<dbReference type="Pfam" id="PF01614">
    <property type="entry name" value="IclR_C"/>
    <property type="match status" value="1"/>
</dbReference>
<dbReference type="InterPro" id="IPR005471">
    <property type="entry name" value="Tscrpt_reg_IclR_N"/>
</dbReference>
<evidence type="ECO:0000256" key="3">
    <source>
        <dbReference type="ARBA" id="ARBA00023163"/>
    </source>
</evidence>
<dbReference type="Pfam" id="PF09339">
    <property type="entry name" value="HTH_IclR"/>
    <property type="match status" value="1"/>
</dbReference>
<dbReference type="PROSITE" id="PS51077">
    <property type="entry name" value="HTH_ICLR"/>
    <property type="match status" value="1"/>
</dbReference>
<dbReference type="PANTHER" id="PTHR30136">
    <property type="entry name" value="HELIX-TURN-HELIX TRANSCRIPTIONAL REGULATOR, ICLR FAMILY"/>
    <property type="match status" value="1"/>
</dbReference>
<evidence type="ECO:0000259" key="5">
    <source>
        <dbReference type="PROSITE" id="PS51078"/>
    </source>
</evidence>
<dbReference type="PANTHER" id="PTHR30136:SF23">
    <property type="entry name" value="DNA-BINDING TRANSCRIPTIONAL ACTIVATOR MHPR"/>
    <property type="match status" value="1"/>
</dbReference>
<dbReference type="SUPFAM" id="SSF55781">
    <property type="entry name" value="GAF domain-like"/>
    <property type="match status" value="1"/>
</dbReference>
<dbReference type="Gene3D" id="3.30.450.40">
    <property type="match status" value="1"/>
</dbReference>
<keyword evidence="2" id="KW-0238">DNA-binding</keyword>
<protein>
    <submittedName>
        <fullName evidence="6">Transcriptional regulator, IclR family</fullName>
    </submittedName>
</protein>
<dbReference type="SMART" id="SM00346">
    <property type="entry name" value="HTH_ICLR"/>
    <property type="match status" value="1"/>
</dbReference>
<dbReference type="Gene3D" id="1.10.10.10">
    <property type="entry name" value="Winged helix-like DNA-binding domain superfamily/Winged helix DNA-binding domain"/>
    <property type="match status" value="1"/>
</dbReference>
<dbReference type="AlphaFoldDB" id="A0A1X7NMA0"/>
<feature type="domain" description="IclR-ED" evidence="5">
    <location>
        <begin position="86"/>
        <end position="271"/>
    </location>
</feature>
<dbReference type="InterPro" id="IPR036390">
    <property type="entry name" value="WH_DNA-bd_sf"/>
</dbReference>
<evidence type="ECO:0000256" key="2">
    <source>
        <dbReference type="ARBA" id="ARBA00023125"/>
    </source>
</evidence>
<dbReference type="InterPro" id="IPR014757">
    <property type="entry name" value="Tscrpt_reg_IclR_C"/>
</dbReference>
<keyword evidence="7" id="KW-1185">Reference proteome</keyword>
<evidence type="ECO:0000259" key="4">
    <source>
        <dbReference type="PROSITE" id="PS51077"/>
    </source>
</evidence>
<dbReference type="InterPro" id="IPR050707">
    <property type="entry name" value="HTH_MetabolicPath_Reg"/>
</dbReference>
<evidence type="ECO:0000313" key="6">
    <source>
        <dbReference type="EMBL" id="SMH38173.1"/>
    </source>
</evidence>
<gene>
    <name evidence="6" type="ORF">SAMN02982922_2017</name>
</gene>
<dbReference type="GO" id="GO:0045892">
    <property type="term" value="P:negative regulation of DNA-templated transcription"/>
    <property type="evidence" value="ECO:0007669"/>
    <property type="project" value="TreeGrafter"/>
</dbReference>
<sequence length="279" mass="31103">MQCGSPDCPSREQGWLAISNFGSVRSLQRGLAILQAVNRHNGMKAADIAKLAGVPRPTAYRLLETLEGLGFVIRSQSGDMWRPTLQTKSLSSGFRDKDWVAQIAVPQMMKLGRKLLWPLDLVTFRNFRMEIRESTHNISPFSVDHGMVGRGLPVLDTAGGRAYLAYLPDAEREQVLEALRAELGEEKVGFHEDGPLEFILDRTRQIGLGYRMRGFNERTMSISAPVMAEHRPVACLTMIWIGSALRFEDAVRTHGDALKATARSIADELARLTLENNDL</sequence>
<evidence type="ECO:0000256" key="1">
    <source>
        <dbReference type="ARBA" id="ARBA00023015"/>
    </source>
</evidence>
<dbReference type="PROSITE" id="PS51078">
    <property type="entry name" value="ICLR_ED"/>
    <property type="match status" value="1"/>
</dbReference>
<keyword evidence="3" id="KW-0804">Transcription</keyword>
<evidence type="ECO:0000313" key="7">
    <source>
        <dbReference type="Proteomes" id="UP000193083"/>
    </source>
</evidence>
<accession>A0A1X7NMA0</accession>
<dbReference type="GO" id="GO:0003677">
    <property type="term" value="F:DNA binding"/>
    <property type="evidence" value="ECO:0007669"/>
    <property type="project" value="UniProtKB-KW"/>
</dbReference>
<organism evidence="6 7">
    <name type="scientific">Mesorhizobium australicum</name>
    <dbReference type="NCBI Taxonomy" id="536018"/>
    <lineage>
        <taxon>Bacteria</taxon>
        <taxon>Pseudomonadati</taxon>
        <taxon>Pseudomonadota</taxon>
        <taxon>Alphaproteobacteria</taxon>
        <taxon>Hyphomicrobiales</taxon>
        <taxon>Phyllobacteriaceae</taxon>
        <taxon>Mesorhizobium</taxon>
    </lineage>
</organism>
<dbReference type="Proteomes" id="UP000193083">
    <property type="component" value="Unassembled WGS sequence"/>
</dbReference>
<reference evidence="6 7" key="1">
    <citation type="submission" date="2017-04" db="EMBL/GenBank/DDBJ databases">
        <authorList>
            <person name="Afonso C.L."/>
            <person name="Miller P.J."/>
            <person name="Scott M.A."/>
            <person name="Spackman E."/>
            <person name="Goraichik I."/>
            <person name="Dimitrov K.M."/>
            <person name="Suarez D.L."/>
            <person name="Swayne D.E."/>
        </authorList>
    </citation>
    <scope>NUCLEOTIDE SEQUENCE [LARGE SCALE GENOMIC DNA]</scope>
    <source>
        <strain evidence="6 7">B5P</strain>
    </source>
</reference>
<dbReference type="CDD" id="cd00090">
    <property type="entry name" value="HTH_ARSR"/>
    <property type="match status" value="1"/>
</dbReference>
<keyword evidence="1" id="KW-0805">Transcription regulation</keyword>
<dbReference type="InterPro" id="IPR036388">
    <property type="entry name" value="WH-like_DNA-bd_sf"/>
</dbReference>
<dbReference type="GO" id="GO:0003700">
    <property type="term" value="F:DNA-binding transcription factor activity"/>
    <property type="evidence" value="ECO:0007669"/>
    <property type="project" value="TreeGrafter"/>
</dbReference>
<feature type="domain" description="HTH iclR-type" evidence="4">
    <location>
        <begin position="24"/>
        <end position="85"/>
    </location>
</feature>
<dbReference type="InterPro" id="IPR029016">
    <property type="entry name" value="GAF-like_dom_sf"/>
</dbReference>
<name>A0A1X7NMA0_9HYPH</name>